<dbReference type="Proteomes" id="UP000612055">
    <property type="component" value="Unassembled WGS sequence"/>
</dbReference>
<dbReference type="GO" id="GO:0005524">
    <property type="term" value="F:ATP binding"/>
    <property type="evidence" value="ECO:0007669"/>
    <property type="project" value="InterPro"/>
</dbReference>
<dbReference type="EMBL" id="JAEHOE010000046">
    <property type="protein sequence ID" value="KAG2492212.1"/>
    <property type="molecule type" value="Genomic_DNA"/>
</dbReference>
<proteinExistence type="predicted"/>
<dbReference type="InterPro" id="IPR051681">
    <property type="entry name" value="Ser/Thr_Kinases-Pseudokinases"/>
</dbReference>
<dbReference type="OrthoDB" id="547933at2759"/>
<dbReference type="SMART" id="SM00220">
    <property type="entry name" value="S_TKc"/>
    <property type="match status" value="1"/>
</dbReference>
<protein>
    <recommendedName>
        <fullName evidence="2">Protein kinase domain-containing protein</fullName>
    </recommendedName>
</protein>
<dbReference type="Pfam" id="PF07714">
    <property type="entry name" value="PK_Tyr_Ser-Thr"/>
    <property type="match status" value="1"/>
</dbReference>
<dbReference type="AlphaFoldDB" id="A0A835XW39"/>
<dbReference type="PANTHER" id="PTHR44329">
    <property type="entry name" value="SERINE/THREONINE-PROTEIN KINASE TNNI3K-RELATED"/>
    <property type="match status" value="1"/>
</dbReference>
<feature type="region of interest" description="Disordered" evidence="1">
    <location>
        <begin position="61"/>
        <end position="83"/>
    </location>
</feature>
<gene>
    <name evidence="3" type="ORF">HYH03_009458</name>
</gene>
<dbReference type="SUPFAM" id="SSF56112">
    <property type="entry name" value="Protein kinase-like (PK-like)"/>
    <property type="match status" value="1"/>
</dbReference>
<evidence type="ECO:0000313" key="3">
    <source>
        <dbReference type="EMBL" id="KAG2492212.1"/>
    </source>
</evidence>
<dbReference type="PANTHER" id="PTHR44329:SF214">
    <property type="entry name" value="PROTEIN KINASE DOMAIN-CONTAINING PROTEIN"/>
    <property type="match status" value="1"/>
</dbReference>
<keyword evidence="4" id="KW-1185">Reference proteome</keyword>
<name>A0A835XW39_9CHLO</name>
<accession>A0A835XW39</accession>
<organism evidence="3 4">
    <name type="scientific">Edaphochlamys debaryana</name>
    <dbReference type="NCBI Taxonomy" id="47281"/>
    <lineage>
        <taxon>Eukaryota</taxon>
        <taxon>Viridiplantae</taxon>
        <taxon>Chlorophyta</taxon>
        <taxon>core chlorophytes</taxon>
        <taxon>Chlorophyceae</taxon>
        <taxon>CS clade</taxon>
        <taxon>Chlamydomonadales</taxon>
        <taxon>Chlamydomonadales incertae sedis</taxon>
        <taxon>Edaphochlamys</taxon>
    </lineage>
</organism>
<feature type="domain" description="Protein kinase" evidence="2">
    <location>
        <begin position="1"/>
        <end position="302"/>
    </location>
</feature>
<dbReference type="InterPro" id="IPR000719">
    <property type="entry name" value="Prot_kinase_dom"/>
</dbReference>
<dbReference type="GO" id="GO:0004674">
    <property type="term" value="F:protein serine/threonine kinase activity"/>
    <property type="evidence" value="ECO:0007669"/>
    <property type="project" value="TreeGrafter"/>
</dbReference>
<sequence length="306" mass="31718">MTHHDGVYRYGASTVAATAGGEDPPPAGMTEVAADALAYPAAAPQLPLLLEQLFGGVSELSPLSADRGRPAPPPSPAHRALGSVPGLVPGARVTVSVMEHCLLGNLYSLSRSRPSPFLAAGPAWPLPTAQAALLRTARDVASGLQALHAAGAAHGALHPANVLLAASHTEQLGFVARLADAGSATLEDMAADPWGPLSPRGQPWAASLAPEAYARPRAVHTPQADMYAYGMLLYLMATGGELPWRRARPELLRRAAALGELEAPAWPPGQHGHLAPLYAWCVDPDPSRRPTAGQVLEAIAVLAQGL</sequence>
<dbReference type="InterPro" id="IPR011009">
    <property type="entry name" value="Kinase-like_dom_sf"/>
</dbReference>
<reference evidence="3" key="1">
    <citation type="journal article" date="2020" name="bioRxiv">
        <title>Comparative genomics of Chlamydomonas.</title>
        <authorList>
            <person name="Craig R.J."/>
            <person name="Hasan A.R."/>
            <person name="Ness R.W."/>
            <person name="Keightley P.D."/>
        </authorList>
    </citation>
    <scope>NUCLEOTIDE SEQUENCE</scope>
    <source>
        <strain evidence="3">CCAP 11/70</strain>
    </source>
</reference>
<dbReference type="InterPro" id="IPR001245">
    <property type="entry name" value="Ser-Thr/Tyr_kinase_cat_dom"/>
</dbReference>
<evidence type="ECO:0000259" key="2">
    <source>
        <dbReference type="PROSITE" id="PS50011"/>
    </source>
</evidence>
<dbReference type="PROSITE" id="PS50011">
    <property type="entry name" value="PROTEIN_KINASE_DOM"/>
    <property type="match status" value="1"/>
</dbReference>
<comment type="caution">
    <text evidence="3">The sequence shown here is derived from an EMBL/GenBank/DDBJ whole genome shotgun (WGS) entry which is preliminary data.</text>
</comment>
<evidence type="ECO:0000256" key="1">
    <source>
        <dbReference type="SAM" id="MobiDB-lite"/>
    </source>
</evidence>
<dbReference type="Gene3D" id="1.10.510.10">
    <property type="entry name" value="Transferase(Phosphotransferase) domain 1"/>
    <property type="match status" value="1"/>
</dbReference>
<evidence type="ECO:0000313" key="4">
    <source>
        <dbReference type="Proteomes" id="UP000612055"/>
    </source>
</evidence>